<sequence>MYPKDRKGASTTSTSASRGLCVISNFRITLRGKSFNCRIREICASTSTPCFVGELEIVMEGIHQIQHCINIIPVHRYQQIINILPDTANSERGHTESHIQQSLHDHISNDRAYRRAHGNSVQLQVNLIIVREVSRRETQIQHAHEVLLLNLRVTLNLVESTFNLFQCKSDRDVCK</sequence>
<dbReference type="EMBL" id="AJWK01011128">
    <property type="status" value="NOT_ANNOTATED_CDS"/>
    <property type="molecule type" value="Genomic_DNA"/>
</dbReference>
<keyword evidence="2" id="KW-1185">Reference proteome</keyword>
<dbReference type="AlphaFoldDB" id="A0A1B0CGH9"/>
<organism evidence="1 2">
    <name type="scientific">Lutzomyia longipalpis</name>
    <name type="common">Sand fly</name>
    <dbReference type="NCBI Taxonomy" id="7200"/>
    <lineage>
        <taxon>Eukaryota</taxon>
        <taxon>Metazoa</taxon>
        <taxon>Ecdysozoa</taxon>
        <taxon>Arthropoda</taxon>
        <taxon>Hexapoda</taxon>
        <taxon>Insecta</taxon>
        <taxon>Pterygota</taxon>
        <taxon>Neoptera</taxon>
        <taxon>Endopterygota</taxon>
        <taxon>Diptera</taxon>
        <taxon>Nematocera</taxon>
        <taxon>Psychodoidea</taxon>
        <taxon>Psychodidae</taxon>
        <taxon>Lutzomyia</taxon>
        <taxon>Lutzomyia</taxon>
    </lineage>
</organism>
<dbReference type="Proteomes" id="UP000092461">
    <property type="component" value="Unassembled WGS sequence"/>
</dbReference>
<dbReference type="EnsemblMetazoa" id="LLOJ003480-RA">
    <property type="protein sequence ID" value="LLOJ003480-PA"/>
    <property type="gene ID" value="LLOJ003480"/>
</dbReference>
<dbReference type="VEuPathDB" id="VectorBase:LLONM1_004757"/>
<evidence type="ECO:0000313" key="2">
    <source>
        <dbReference type="Proteomes" id="UP000092461"/>
    </source>
</evidence>
<protein>
    <submittedName>
        <fullName evidence="1">Uncharacterized protein</fullName>
    </submittedName>
</protein>
<accession>A0A1B0CGH9</accession>
<proteinExistence type="predicted"/>
<dbReference type="VEuPathDB" id="VectorBase:LLOJ003480"/>
<name>A0A1B0CGH9_LUTLO</name>
<reference evidence="1" key="1">
    <citation type="submission" date="2020-05" db="UniProtKB">
        <authorList>
            <consortium name="EnsemblMetazoa"/>
        </authorList>
    </citation>
    <scope>IDENTIFICATION</scope>
    <source>
        <strain evidence="1">Jacobina</strain>
    </source>
</reference>
<evidence type="ECO:0000313" key="1">
    <source>
        <dbReference type="EnsemblMetazoa" id="LLOJ003480-PA"/>
    </source>
</evidence>